<evidence type="ECO:0000313" key="2">
    <source>
        <dbReference type="EMBL" id="WNG47055.1"/>
    </source>
</evidence>
<name>A0ABY9WVH7_9BACT</name>
<feature type="region of interest" description="Disordered" evidence="1">
    <location>
        <begin position="145"/>
        <end position="164"/>
    </location>
</feature>
<gene>
    <name evidence="2" type="ORF">F0U60_25210</name>
</gene>
<reference evidence="2 3" key="1">
    <citation type="submission" date="2019-08" db="EMBL/GenBank/DDBJ databases">
        <title>Archangium and Cystobacter genomes.</title>
        <authorList>
            <person name="Chen I.-C.K."/>
            <person name="Wielgoss S."/>
        </authorList>
    </citation>
    <scope>NUCLEOTIDE SEQUENCE [LARGE SCALE GENOMIC DNA]</scope>
    <source>
        <strain evidence="2 3">Cbm 6</strain>
    </source>
</reference>
<keyword evidence="3" id="KW-1185">Reference proteome</keyword>
<evidence type="ECO:0000313" key="3">
    <source>
        <dbReference type="Proteomes" id="UP001611383"/>
    </source>
</evidence>
<organism evidence="2 3">
    <name type="scientific">Archangium minus</name>
    <dbReference type="NCBI Taxonomy" id="83450"/>
    <lineage>
        <taxon>Bacteria</taxon>
        <taxon>Pseudomonadati</taxon>
        <taxon>Myxococcota</taxon>
        <taxon>Myxococcia</taxon>
        <taxon>Myxococcales</taxon>
        <taxon>Cystobacterineae</taxon>
        <taxon>Archangiaceae</taxon>
        <taxon>Archangium</taxon>
    </lineage>
</organism>
<dbReference type="Proteomes" id="UP001611383">
    <property type="component" value="Chromosome"/>
</dbReference>
<sequence length="201" mass="22896">MNLRVFAVIASLGVQGVLSGCAALQHQAHYEQMYEYTYPRPLDELWPEVRKFVSEQGYPPMESPRQYVMISDWVTSFNESRVISSVDRIFVRGLPLNRANSEIRIYRESRMTGSKLQLTPTDMTDGSVLMFLAADEVSPLGEDPIHHSHKMKDGSAMGINQGNKSKDRGFARAVDLEWKLLQRLDAAEARRIEEQVAQQKH</sequence>
<protein>
    <recommendedName>
        <fullName evidence="4">Lipoprotein</fullName>
    </recommendedName>
</protein>
<proteinExistence type="predicted"/>
<evidence type="ECO:0008006" key="4">
    <source>
        <dbReference type="Google" id="ProtNLM"/>
    </source>
</evidence>
<dbReference type="EMBL" id="CP043494">
    <property type="protein sequence ID" value="WNG47055.1"/>
    <property type="molecule type" value="Genomic_DNA"/>
</dbReference>
<dbReference type="RefSeq" id="WP_395824156.1">
    <property type="nucleotide sequence ID" value="NZ_CP043494.1"/>
</dbReference>
<accession>A0ABY9WVH7</accession>
<evidence type="ECO:0000256" key="1">
    <source>
        <dbReference type="SAM" id="MobiDB-lite"/>
    </source>
</evidence>